<evidence type="ECO:0000313" key="5">
    <source>
        <dbReference type="Proteomes" id="UP001470230"/>
    </source>
</evidence>
<dbReference type="InterPro" id="IPR032675">
    <property type="entry name" value="LRR_dom_sf"/>
</dbReference>
<keyword evidence="5" id="KW-1185">Reference proteome</keyword>
<gene>
    <name evidence="4" type="ORF">M9Y10_039472</name>
</gene>
<dbReference type="EMBL" id="JAPFFF010000006">
    <property type="protein sequence ID" value="KAK8888402.1"/>
    <property type="molecule type" value="Genomic_DNA"/>
</dbReference>
<dbReference type="PANTHER" id="PTHR48051">
    <property type="match status" value="1"/>
</dbReference>
<evidence type="ECO:0000256" key="2">
    <source>
        <dbReference type="ARBA" id="ARBA00022737"/>
    </source>
</evidence>
<name>A0ABR2KBZ9_9EUKA</name>
<protein>
    <recommendedName>
        <fullName evidence="3">PPM-type phosphatase domain-containing protein</fullName>
    </recommendedName>
</protein>
<dbReference type="Proteomes" id="UP001470230">
    <property type="component" value="Unassembled WGS sequence"/>
</dbReference>
<reference evidence="4 5" key="1">
    <citation type="submission" date="2024-04" db="EMBL/GenBank/DDBJ databases">
        <title>Tritrichomonas musculus Genome.</title>
        <authorList>
            <person name="Alves-Ferreira E."/>
            <person name="Grigg M."/>
            <person name="Lorenzi H."/>
            <person name="Galac M."/>
        </authorList>
    </citation>
    <scope>NUCLEOTIDE SEQUENCE [LARGE SCALE GENOMIC DNA]</scope>
    <source>
        <strain evidence="4 5">EAF2021</strain>
    </source>
</reference>
<dbReference type="InterPro" id="IPR003591">
    <property type="entry name" value="Leu-rich_rpt_typical-subtyp"/>
</dbReference>
<dbReference type="InterPro" id="IPR050216">
    <property type="entry name" value="LRR_domain-containing"/>
</dbReference>
<accession>A0ABR2KBZ9</accession>
<dbReference type="SMART" id="SM00369">
    <property type="entry name" value="LRR_TYP"/>
    <property type="match status" value="10"/>
</dbReference>
<organism evidence="4 5">
    <name type="scientific">Tritrichomonas musculus</name>
    <dbReference type="NCBI Taxonomy" id="1915356"/>
    <lineage>
        <taxon>Eukaryota</taxon>
        <taxon>Metamonada</taxon>
        <taxon>Parabasalia</taxon>
        <taxon>Tritrichomonadida</taxon>
        <taxon>Tritrichomonadidae</taxon>
        <taxon>Tritrichomonas</taxon>
    </lineage>
</organism>
<dbReference type="CDD" id="cd00143">
    <property type="entry name" value="PP2Cc"/>
    <property type="match status" value="1"/>
</dbReference>
<comment type="caution">
    <text evidence="4">The sequence shown here is derived from an EMBL/GenBank/DDBJ whole genome shotgun (WGS) entry which is preliminary data.</text>
</comment>
<proteinExistence type="predicted"/>
<evidence type="ECO:0000256" key="1">
    <source>
        <dbReference type="ARBA" id="ARBA00022614"/>
    </source>
</evidence>
<dbReference type="SMART" id="SM00332">
    <property type="entry name" value="PP2Cc"/>
    <property type="match status" value="1"/>
</dbReference>
<evidence type="ECO:0000313" key="4">
    <source>
        <dbReference type="EMBL" id="KAK8888402.1"/>
    </source>
</evidence>
<dbReference type="SMART" id="SM00364">
    <property type="entry name" value="LRR_BAC"/>
    <property type="match status" value="14"/>
</dbReference>
<dbReference type="InterPro" id="IPR001611">
    <property type="entry name" value="Leu-rich_rpt"/>
</dbReference>
<keyword evidence="2" id="KW-0677">Repeat</keyword>
<keyword evidence="1" id="KW-0433">Leucine-rich repeat</keyword>
<dbReference type="PROSITE" id="PS51450">
    <property type="entry name" value="LRR"/>
    <property type="match status" value="5"/>
</dbReference>
<dbReference type="InterPro" id="IPR001932">
    <property type="entry name" value="PPM-type_phosphatase-like_dom"/>
</dbReference>
<dbReference type="Pfam" id="PF13855">
    <property type="entry name" value="LRR_8"/>
    <property type="match status" value="1"/>
</dbReference>
<dbReference type="SMART" id="SM00365">
    <property type="entry name" value="LRR_SD22"/>
    <property type="match status" value="6"/>
</dbReference>
<sequence length="807" mass="90953">MGQDHSKPQIEATRTSLSVRDKNLTSFPYFIPERHPIESIDLASNRIKDLPTNLPYLHFLDYSGNDLNVISKNIELAILSYPSLSELHFSSNNLEKIPETFEMMSSLHYFYLDRNRISKFEIRIASLHNLDLSSNLLKNFSAISESLSTLNLNFNRLTQIEFMSSSLRELKLSGNDIASLPSHVHFESLTLLNISYNKLNSINNIGHIAPHLEKLIADFNFIDEFPPNLPHGIQYISLENNRLANLPPLNVYQSLSFLSVNDNCIQNLPQLPQSLKKLSLENNRIQSTASISLTSLQTLSIYNNNLQQVPHFTNSLITIFLGSFNKIHEINVNEFSQTITQIDLAGNNIEKLPKHLFMLPELKILNIYSNKISEIPIEISVSQLQILNISRNPISSLPKLPQTLGVLIAHDCLFKDFPNSVSSLSRIVSIDFSNNKIKSVPFLPHAETLILSCNEITEFPIILEYIRELDLSHNKIKAVSISHKHMYLNEINLSNNLLESYKCQVKLPALQTLKLNNNPKLNLHFSFENYPELDCLDISNTNIDINLSEPERDMREIIESSSYVLSPRTKIFKYNPKVGYAEMIGKRSTMEDALIIQSNIGLSLFAVIDGHAGSYTANMTAFKLPQMITKFDLNSIANSLKDLNNFLRFQNSIDGATLALVVQRGNKLIAANIGDSRSIIVRSNGSVFPLSYDHKPYERSELERIRRDGSYVEDMRTEGILAISRSLGDFAIKGVSAVPCINEYTIEEGDYRLLIACDGVFDVISNELAGKIIISEASPSVAAYKLRNAAYAMQSEDNISVIVVDLK</sequence>
<evidence type="ECO:0000259" key="3">
    <source>
        <dbReference type="PROSITE" id="PS51746"/>
    </source>
</evidence>
<dbReference type="SUPFAM" id="SSF52058">
    <property type="entry name" value="L domain-like"/>
    <property type="match status" value="2"/>
</dbReference>
<dbReference type="SMART" id="SM00331">
    <property type="entry name" value="PP2C_SIG"/>
    <property type="match status" value="1"/>
</dbReference>
<dbReference type="SUPFAM" id="SSF81606">
    <property type="entry name" value="PP2C-like"/>
    <property type="match status" value="1"/>
</dbReference>
<dbReference type="PROSITE" id="PS51746">
    <property type="entry name" value="PPM_2"/>
    <property type="match status" value="1"/>
</dbReference>
<dbReference type="InterPro" id="IPR036457">
    <property type="entry name" value="PPM-type-like_dom_sf"/>
</dbReference>
<dbReference type="Gene3D" id="3.60.40.10">
    <property type="entry name" value="PPM-type phosphatase domain"/>
    <property type="match status" value="1"/>
</dbReference>
<feature type="domain" description="PPM-type phosphatase" evidence="3">
    <location>
        <begin position="577"/>
        <end position="806"/>
    </location>
</feature>
<dbReference type="Gene3D" id="3.80.10.10">
    <property type="entry name" value="Ribonuclease Inhibitor"/>
    <property type="match status" value="3"/>
</dbReference>
<dbReference type="Pfam" id="PF00481">
    <property type="entry name" value="PP2C"/>
    <property type="match status" value="1"/>
</dbReference>
<dbReference type="PANTHER" id="PTHR48051:SF46">
    <property type="entry name" value="LEUCINE RICH REPEAT-CONTAINING DOMAIN PROTEIN"/>
    <property type="match status" value="1"/>
</dbReference>